<comment type="caution">
    <text evidence="2">The sequence shown here is derived from an EMBL/GenBank/DDBJ whole genome shotgun (WGS) entry which is preliminary data.</text>
</comment>
<evidence type="ECO:0000313" key="3">
    <source>
        <dbReference type="Proteomes" id="UP000029082"/>
    </source>
</evidence>
<dbReference type="STRING" id="1437603.GCA_000771525_00500"/>
<gene>
    <name evidence="2" type="ORF">BMON_0162</name>
</gene>
<feature type="compositionally biased region" description="Basic and acidic residues" evidence="1">
    <location>
        <begin position="254"/>
        <end position="272"/>
    </location>
</feature>
<dbReference type="EMBL" id="JGZE01000001">
    <property type="protein sequence ID" value="KFI80290.1"/>
    <property type="molecule type" value="Genomic_DNA"/>
</dbReference>
<dbReference type="OrthoDB" id="3194907at2"/>
<dbReference type="Proteomes" id="UP000029082">
    <property type="component" value="Unassembled WGS sequence"/>
</dbReference>
<dbReference type="RefSeq" id="WP_051917687.1">
    <property type="nucleotide sequence ID" value="NZ_JDUO01000015.1"/>
</dbReference>
<keyword evidence="3" id="KW-1185">Reference proteome</keyword>
<dbReference type="GeneID" id="93095245"/>
<reference evidence="2 3" key="1">
    <citation type="submission" date="2014-03" db="EMBL/GenBank/DDBJ databases">
        <title>Genomics of Bifidobacteria.</title>
        <authorList>
            <person name="Ventura M."/>
            <person name="Milani C."/>
            <person name="Lugli G.A."/>
        </authorList>
    </citation>
    <scope>NUCLEOTIDE SEQUENCE [LARGE SCALE GENOMIC DNA]</scope>
    <source>
        <strain evidence="2 3">DSM 21395</strain>
    </source>
</reference>
<evidence type="ECO:0000313" key="2">
    <source>
        <dbReference type="EMBL" id="KFI80290.1"/>
    </source>
</evidence>
<organism evidence="2 3">
    <name type="scientific">Bifidobacterium mongoliense DSM 21395</name>
    <dbReference type="NCBI Taxonomy" id="1437603"/>
    <lineage>
        <taxon>Bacteria</taxon>
        <taxon>Bacillati</taxon>
        <taxon>Actinomycetota</taxon>
        <taxon>Actinomycetes</taxon>
        <taxon>Bifidobacteriales</taxon>
        <taxon>Bifidobacteriaceae</taxon>
        <taxon>Bifidobacterium</taxon>
    </lineage>
</organism>
<proteinExistence type="predicted"/>
<dbReference type="eggNOG" id="ENOG5030Z9E">
    <property type="taxonomic scope" value="Bacteria"/>
</dbReference>
<accession>A0A087CAJ0</accession>
<name>A0A087CAJ0_9BIFI</name>
<dbReference type="AlphaFoldDB" id="A0A087CAJ0"/>
<evidence type="ECO:0000256" key="1">
    <source>
        <dbReference type="SAM" id="MobiDB-lite"/>
    </source>
</evidence>
<protein>
    <submittedName>
        <fullName evidence="2">Uncharacterized protein</fullName>
    </submittedName>
</protein>
<sequence>MGNDLTVRKSAEVTMSEQIRWAKAAEQADILPEAYKGKPANILVAVGFGASMGLSPAESLYRISVIKGKPTMSAELIASQVRKAGHKLRIRKDEAKVSVTAIIVRADDPDYPFTVTRDMQWAKSMGLANNQNYARQPMTMLTWRAISAVAREACPEALYGAGYTPDEMQDLPEHAASEPVSVQVVATHEQRMQLAGLLKQGGVDNAGKARIALKALVGVDSANVKDVSDDDVLMMLDSPDMVPGRVRDALWNAEHPDIEPPHEAQEASEAKK</sequence>
<feature type="region of interest" description="Disordered" evidence="1">
    <location>
        <begin position="253"/>
        <end position="272"/>
    </location>
</feature>